<protein>
    <submittedName>
        <fullName evidence="5">COMPASS component SDC1</fullName>
    </submittedName>
</protein>
<dbReference type="AlphaFoldDB" id="A0A367YJP1"/>
<dbReference type="EMBL" id="QLNQ01000021">
    <property type="protein sequence ID" value="RCK65251.1"/>
    <property type="molecule type" value="Genomic_DNA"/>
</dbReference>
<sequence length="144" mass="15510">MEVDEQPGTSRNDSSSPITGTTNNITNGTPIETDNRDSIARHPSSSSATTPPPPQSQTTTLARGSTSVTPAPTPSKKTKQEPTSLDNQPPMHEIVGGSSVRRYLNEHVTLTLLEGLKELAQVKPEDPLKYLGEYLIAKSEESRS</sequence>
<dbReference type="Gene3D" id="1.20.890.10">
    <property type="entry name" value="cAMP-dependent protein kinase regulatory subunit, dimerization-anchoring domain"/>
    <property type="match status" value="1"/>
</dbReference>
<dbReference type="STRING" id="5486.A0A367YJP1"/>
<name>A0A367YJP1_9ASCO</name>
<dbReference type="GO" id="GO:0005634">
    <property type="term" value="C:nucleus"/>
    <property type="evidence" value="ECO:0007669"/>
    <property type="project" value="UniProtKB-SubCell"/>
</dbReference>
<dbReference type="Pfam" id="PF05186">
    <property type="entry name" value="Dpy-30"/>
    <property type="match status" value="1"/>
</dbReference>
<evidence type="ECO:0000256" key="4">
    <source>
        <dbReference type="SAM" id="MobiDB-lite"/>
    </source>
</evidence>
<evidence type="ECO:0000256" key="3">
    <source>
        <dbReference type="ARBA" id="ARBA00023242"/>
    </source>
</evidence>
<keyword evidence="6" id="KW-1185">Reference proteome</keyword>
<dbReference type="OrthoDB" id="417678at2759"/>
<evidence type="ECO:0000313" key="6">
    <source>
        <dbReference type="Proteomes" id="UP000253472"/>
    </source>
</evidence>
<dbReference type="InterPro" id="IPR049629">
    <property type="entry name" value="DPY30_SDC1_DD"/>
</dbReference>
<evidence type="ECO:0000313" key="5">
    <source>
        <dbReference type="EMBL" id="RCK65251.1"/>
    </source>
</evidence>
<evidence type="ECO:0000256" key="2">
    <source>
        <dbReference type="ARBA" id="ARBA00010849"/>
    </source>
</evidence>
<proteinExistence type="inferred from homology"/>
<dbReference type="InterPro" id="IPR007858">
    <property type="entry name" value="Dpy-30_motif"/>
</dbReference>
<dbReference type="Proteomes" id="UP000253472">
    <property type="component" value="Unassembled WGS sequence"/>
</dbReference>
<organism evidence="5 6">
    <name type="scientific">Candida viswanathii</name>
    <dbReference type="NCBI Taxonomy" id="5486"/>
    <lineage>
        <taxon>Eukaryota</taxon>
        <taxon>Fungi</taxon>
        <taxon>Dikarya</taxon>
        <taxon>Ascomycota</taxon>
        <taxon>Saccharomycotina</taxon>
        <taxon>Pichiomycetes</taxon>
        <taxon>Debaryomycetaceae</taxon>
        <taxon>Candida/Lodderomyces clade</taxon>
        <taxon>Candida</taxon>
    </lineage>
</organism>
<comment type="similarity">
    <text evidence="2">Belongs to the dpy-30 family.</text>
</comment>
<keyword evidence="3" id="KW-0539">Nucleus</keyword>
<comment type="subcellular location">
    <subcellularLocation>
        <location evidence="1">Nucleus</location>
    </subcellularLocation>
</comment>
<feature type="compositionally biased region" description="Polar residues" evidence="4">
    <location>
        <begin position="61"/>
        <end position="70"/>
    </location>
</feature>
<gene>
    <name evidence="5" type="primary">SDC1</name>
    <name evidence="5" type="ORF">Cantr_00691</name>
</gene>
<feature type="compositionally biased region" description="Low complexity" evidence="4">
    <location>
        <begin position="14"/>
        <end position="31"/>
    </location>
</feature>
<evidence type="ECO:0000256" key="1">
    <source>
        <dbReference type="ARBA" id="ARBA00004123"/>
    </source>
</evidence>
<comment type="caution">
    <text evidence="5">The sequence shown here is derived from an EMBL/GenBank/DDBJ whole genome shotgun (WGS) entry which is preliminary data.</text>
</comment>
<feature type="region of interest" description="Disordered" evidence="4">
    <location>
        <begin position="1"/>
        <end position="98"/>
    </location>
</feature>
<reference evidence="5 6" key="1">
    <citation type="submission" date="2018-06" db="EMBL/GenBank/DDBJ databases">
        <title>Whole genome sequencing of Candida tropicalis (genome annotated by CSBL at Korea University).</title>
        <authorList>
            <person name="Ahn J."/>
        </authorList>
    </citation>
    <scope>NUCLEOTIDE SEQUENCE [LARGE SCALE GENOMIC DNA]</scope>
    <source>
        <strain evidence="5 6">ATCC 20962</strain>
    </source>
</reference>
<dbReference type="CDD" id="cd22965">
    <property type="entry name" value="DD_DPY30_SDC1"/>
    <property type="match status" value="1"/>
</dbReference>
<accession>A0A367YJP1</accession>